<dbReference type="EMBL" id="DQ535032">
    <property type="protein sequence ID" value="ABG21555.1"/>
    <property type="molecule type" value="Genomic_DNA"/>
</dbReference>
<accession>A6MA77</accession>
<name>A6MA77_9CAUD</name>
<proteinExistence type="predicted"/>
<dbReference type="GeneID" id="5601948"/>
<evidence type="ECO:0000313" key="2">
    <source>
        <dbReference type="Proteomes" id="UP000000714"/>
    </source>
</evidence>
<gene>
    <name evidence="1" type="ORF">KSY1p013</name>
</gene>
<reference evidence="1 2" key="1">
    <citation type="journal article" date="2007" name="Virology">
        <title>KSY1, a lactococcal phage with a T7-like transcription.</title>
        <authorList>
            <person name="Chopin A."/>
            <person name="Deveau H."/>
            <person name="Ehrlich S.D."/>
            <person name="Moineau S."/>
            <person name="Chopin M.C."/>
        </authorList>
    </citation>
    <scope>NUCLEOTIDE SEQUENCE</scope>
</reference>
<sequence length="184" mass="21469">MTNKLRIAELAEGEELANPNAKILEEINVKDRDFSKLVLLKGDPSYEHISEWLIRHKEDKDLLDLIKVTPTIKDKIKKSKNFMSGTVIFEARDAMDELEFLRQRSMKDLVFVIYRATPNGHRPMLEYGNIYEGRYYNMSSKIMEDLEEYLGRVETNNANGIVTVMPNSKYTLEEFKDVLNSWVN</sequence>
<evidence type="ECO:0000313" key="1">
    <source>
        <dbReference type="EMBL" id="ABG21555.1"/>
    </source>
</evidence>
<keyword evidence="2" id="KW-1185">Reference proteome</keyword>
<organism evidence="1 2">
    <name type="scientific">Lactococcus phage KSY1</name>
    <dbReference type="NCBI Taxonomy" id="2913972"/>
    <lineage>
        <taxon>Viruses</taxon>
        <taxon>Duplodnaviria</taxon>
        <taxon>Heunggongvirae</taxon>
        <taxon>Uroviricota</taxon>
        <taxon>Caudoviricetes</taxon>
        <taxon>Chopinvirus</taxon>
        <taxon>Chopinvirus KSY1</taxon>
    </lineage>
</organism>
<protein>
    <submittedName>
        <fullName evidence="1">Gp013</fullName>
    </submittedName>
</protein>
<dbReference type="KEGG" id="vg:5601948"/>
<dbReference type="Proteomes" id="UP000000714">
    <property type="component" value="Segment"/>
</dbReference>
<dbReference type="RefSeq" id="YP_001469011.1">
    <property type="nucleotide sequence ID" value="NC_009817.1"/>
</dbReference>